<feature type="domain" description="POTRA" evidence="7">
    <location>
        <begin position="147"/>
        <end position="226"/>
    </location>
</feature>
<dbReference type="PANTHER" id="PTHR12815:SF47">
    <property type="entry name" value="TRANSLOCATION AND ASSEMBLY MODULE SUBUNIT TAMA"/>
    <property type="match status" value="1"/>
</dbReference>
<dbReference type="PANTHER" id="PTHR12815">
    <property type="entry name" value="SORTING AND ASSEMBLY MACHINERY SAMM50 PROTEIN FAMILY MEMBER"/>
    <property type="match status" value="1"/>
</dbReference>
<feature type="compositionally biased region" description="Low complexity" evidence="6">
    <location>
        <begin position="17"/>
        <end position="43"/>
    </location>
</feature>
<proteinExistence type="predicted"/>
<protein>
    <submittedName>
        <fullName evidence="8">Surface antigen (D15)</fullName>
    </submittedName>
</protein>
<dbReference type="AlphaFoldDB" id="E8WWK4"/>
<evidence type="ECO:0000259" key="7">
    <source>
        <dbReference type="PROSITE" id="PS51779"/>
    </source>
</evidence>
<gene>
    <name evidence="8" type="ordered locus">AciX9_2643</name>
</gene>
<dbReference type="STRING" id="1198114.AciX9_2643"/>
<dbReference type="Proteomes" id="UP000000343">
    <property type="component" value="Chromosome"/>
</dbReference>
<evidence type="ECO:0000256" key="6">
    <source>
        <dbReference type="SAM" id="MobiDB-lite"/>
    </source>
</evidence>
<feature type="region of interest" description="Disordered" evidence="6">
    <location>
        <begin position="17"/>
        <end position="52"/>
    </location>
</feature>
<dbReference type="KEGG" id="acm:AciX9_2643"/>
<reference evidence="9" key="1">
    <citation type="submission" date="2011-01" db="EMBL/GenBank/DDBJ databases">
        <title>Complete sequence of chromosome of Acidobacterium sp. MP5ACTX9.</title>
        <authorList>
            <consortium name="US DOE Joint Genome Institute"/>
            <person name="Lucas S."/>
            <person name="Copeland A."/>
            <person name="Lapidus A."/>
            <person name="Cheng J.-F."/>
            <person name="Goodwin L."/>
            <person name="Pitluck S."/>
            <person name="Teshima H."/>
            <person name="Detter J.C."/>
            <person name="Han C."/>
            <person name="Tapia R."/>
            <person name="Land M."/>
            <person name="Hauser L."/>
            <person name="Kyrpides N."/>
            <person name="Ivanova N."/>
            <person name="Ovchinnikova G."/>
            <person name="Pagani I."/>
            <person name="Rawat S.R."/>
            <person name="Mannisto M."/>
            <person name="Haggblom M.M."/>
            <person name="Woyke T."/>
        </authorList>
    </citation>
    <scope>NUCLEOTIDE SEQUENCE [LARGE SCALE GENOMIC DNA]</scope>
    <source>
        <strain evidence="9">MP5ACTX9</strain>
    </source>
</reference>
<dbReference type="eggNOG" id="COG0747">
    <property type="taxonomic scope" value="Bacteria"/>
</dbReference>
<dbReference type="GO" id="GO:0019867">
    <property type="term" value="C:outer membrane"/>
    <property type="evidence" value="ECO:0007669"/>
    <property type="project" value="InterPro"/>
</dbReference>
<comment type="subcellular location">
    <subcellularLocation>
        <location evidence="1">Membrane</location>
    </subcellularLocation>
</comment>
<keyword evidence="3" id="KW-0732">Signal</keyword>
<organism evidence="9">
    <name type="scientific">Granulicella tundricola (strain ATCC BAA-1859 / DSM 23138 / MP5ACTX9)</name>
    <dbReference type="NCBI Taxonomy" id="1198114"/>
    <lineage>
        <taxon>Bacteria</taxon>
        <taxon>Pseudomonadati</taxon>
        <taxon>Acidobacteriota</taxon>
        <taxon>Terriglobia</taxon>
        <taxon>Terriglobales</taxon>
        <taxon>Acidobacteriaceae</taxon>
        <taxon>Granulicella</taxon>
    </lineage>
</organism>
<keyword evidence="4" id="KW-0472">Membrane</keyword>
<evidence type="ECO:0000256" key="5">
    <source>
        <dbReference type="ARBA" id="ARBA00023237"/>
    </source>
</evidence>
<evidence type="ECO:0000256" key="1">
    <source>
        <dbReference type="ARBA" id="ARBA00004370"/>
    </source>
</evidence>
<accession>E8WWK4</accession>
<evidence type="ECO:0000256" key="2">
    <source>
        <dbReference type="ARBA" id="ARBA00022692"/>
    </source>
</evidence>
<evidence type="ECO:0000313" key="8">
    <source>
        <dbReference type="EMBL" id="ADW69668.1"/>
    </source>
</evidence>
<keyword evidence="9" id="KW-1185">Reference proteome</keyword>
<dbReference type="Pfam" id="PF07244">
    <property type="entry name" value="POTRA"/>
    <property type="match status" value="4"/>
</dbReference>
<dbReference type="Gene3D" id="2.40.160.50">
    <property type="entry name" value="membrane protein fhac: a member of the omp85/tpsb transporter family"/>
    <property type="match status" value="1"/>
</dbReference>
<sequence>MSLGGGLFTRAAFSQIPSSSTVTTATPSGPTTTNPSGLSSPTPQASQEPATSAAVGAMGPIIPALSANLTQYQGLRVESIHYEGVEFDKSDRLTGELTQKVGEPFDADNVRQTTRRLFATGRYQNIAVRVVRNGDAVTLIFAGVARSYIGRIQINGVKEERLASLLEYGTQLNPGTAYSPAQLPAATEAVRQVLAQNGYYEPVVAVQTERDPVGNQVNVTYTVSVGPQARVGNIVISGTNPGISLATFRKKGKLKPKNKVTRETTSNALSNLRGVYQKQNRLEATLTLQKSTYDPATKRVNYEFQAEQGPVVKVLVDGIKISKSRLHLLVPIFEEGTIDNDLLNEGRFKIQDFMEQSGYSDAKVSFAVEGAASTTQTVRYTVDKGIKHKVVAVEVTGNKYFGSQLLVDRLAVHKADAYQRVGRYSTQLVKNDATNLEGLYRANGFNSAKVTSSIKDFDEAGGKNLKVARVAVTYTVVEGTQQKFGSVDLNGIDPSRKQVLSGLLGATPGQPFSLVQLSGDRDALLSWYVSNGFDQAKLEVKQTIEGEDKSKTDVAFNVIEGQQVFVGKVLESGVQHTRQSLVDQQTKVHAGDPLDQSALLETQRNLYNLALFNEVVAAVQNPDGDAEQKNVLLQITEAKRWDVTYGVGFEAQTGLPSRGIYSTAQGTTAAQQGKAGVSPRVSVDVSRINLRGTDNSLTLHTAYGLLEQIATLSFQDPHFRGNKNLALQISGGYTNVQDITTFAAKTLQADLRLTQKATRKDTFIYDFVYRRVEVDPNSLEISPDLIPQLSQPVRVGGPQVTWFHDTRTPSALDATKGSYTSVVDFYASSKVGSQTDFNRTDISNSTYYAFGKRKYVFARNTRVGFIANFGVNPNAGNAGCAGALVNTNASCNPIPLPERLYAGGATSHRGFPINGAGPRDLQTGYPVGGSGVFVNSLELRMPAPTLPVVGSSISFVVFHDMGNVFQQVSQIGPSFGRFHQPNVGTCKNLTGVNVSCNFNYFSHAIGLGARYATPVGPIRVDFSYNLNPPTYPVEPNSGVLNAPFVGTGSHFNFFFSIGQSF</sequence>
<dbReference type="EMBL" id="CP002480">
    <property type="protein sequence ID" value="ADW69668.1"/>
    <property type="molecule type" value="Genomic_DNA"/>
</dbReference>
<dbReference type="InterPro" id="IPR000184">
    <property type="entry name" value="Bac_surfAg_D15"/>
</dbReference>
<dbReference type="Pfam" id="PF01103">
    <property type="entry name" value="Omp85"/>
    <property type="match status" value="1"/>
</dbReference>
<dbReference type="PaxDb" id="1198114-AciX9_2643"/>
<evidence type="ECO:0000313" key="9">
    <source>
        <dbReference type="Proteomes" id="UP000000343"/>
    </source>
</evidence>
<dbReference type="eggNOG" id="COG4775">
    <property type="taxonomic scope" value="Bacteria"/>
</dbReference>
<evidence type="ECO:0000256" key="4">
    <source>
        <dbReference type="ARBA" id="ARBA00023136"/>
    </source>
</evidence>
<dbReference type="InterPro" id="IPR039910">
    <property type="entry name" value="D15-like"/>
</dbReference>
<dbReference type="PROSITE" id="PS51779">
    <property type="entry name" value="POTRA"/>
    <property type="match status" value="1"/>
</dbReference>
<evidence type="ECO:0000256" key="3">
    <source>
        <dbReference type="ARBA" id="ARBA00022729"/>
    </source>
</evidence>
<name>E8WWK4_GRATM</name>
<keyword evidence="2" id="KW-0812">Transmembrane</keyword>
<keyword evidence="5" id="KW-0998">Cell outer membrane</keyword>
<dbReference type="OrthoDB" id="9776356at2"/>
<dbReference type="InterPro" id="IPR034746">
    <property type="entry name" value="POTRA"/>
</dbReference>
<dbReference type="InterPro" id="IPR010827">
    <property type="entry name" value="BamA/TamA_POTRA"/>
</dbReference>
<dbReference type="HOGENOM" id="CLU_282519_0_0_0"/>
<dbReference type="Gene3D" id="3.10.20.310">
    <property type="entry name" value="membrane protein fhac"/>
    <property type="match status" value="5"/>
</dbReference>